<evidence type="ECO:0000256" key="1">
    <source>
        <dbReference type="PROSITE-ProRule" id="PRU00175"/>
    </source>
</evidence>
<evidence type="ECO:0000256" key="2">
    <source>
        <dbReference type="SAM" id="Coils"/>
    </source>
</evidence>
<keyword evidence="3" id="KW-0812">Transmembrane</keyword>
<dbReference type="GO" id="GO:0008270">
    <property type="term" value="F:zinc ion binding"/>
    <property type="evidence" value="ECO:0007669"/>
    <property type="project" value="UniProtKB-KW"/>
</dbReference>
<dbReference type="SUPFAM" id="SSF57850">
    <property type="entry name" value="RING/U-box"/>
    <property type="match status" value="1"/>
</dbReference>
<evidence type="ECO:0000259" key="4">
    <source>
        <dbReference type="PROSITE" id="PS50089"/>
    </source>
</evidence>
<dbReference type="Gene3D" id="3.30.40.10">
    <property type="entry name" value="Zinc/RING finger domain, C3HC4 (zinc finger)"/>
    <property type="match status" value="2"/>
</dbReference>
<gene>
    <name evidence="5" type="ORF">Harvfovirus2_34</name>
</gene>
<dbReference type="SUPFAM" id="SSF49599">
    <property type="entry name" value="TRAF domain-like"/>
    <property type="match status" value="1"/>
</dbReference>
<keyword evidence="5" id="KW-0675">Receptor</keyword>
<dbReference type="PROSITE" id="PS50089">
    <property type="entry name" value="ZF_RING_2"/>
    <property type="match status" value="1"/>
</dbReference>
<keyword evidence="2" id="KW-0175">Coiled coil</keyword>
<protein>
    <submittedName>
        <fullName evidence="5">TNF receptor-associated factor 5-like</fullName>
    </submittedName>
</protein>
<name>A0A3G5A1X5_9VIRU</name>
<keyword evidence="1" id="KW-0479">Metal-binding</keyword>
<dbReference type="PANTHER" id="PTHR10131">
    <property type="entry name" value="TNF RECEPTOR ASSOCIATED FACTOR"/>
    <property type="match status" value="1"/>
</dbReference>
<keyword evidence="1" id="KW-0862">Zinc</keyword>
<reference evidence="5" key="1">
    <citation type="submission" date="2018-10" db="EMBL/GenBank/DDBJ databases">
        <title>Hidden diversity of soil giant viruses.</title>
        <authorList>
            <person name="Schulz F."/>
            <person name="Alteio L."/>
            <person name="Goudeau D."/>
            <person name="Ryan E.M."/>
            <person name="Malmstrom R.R."/>
            <person name="Blanchard J."/>
            <person name="Woyke T."/>
        </authorList>
    </citation>
    <scope>NUCLEOTIDE SEQUENCE</scope>
    <source>
        <strain evidence="5">HAV1</strain>
    </source>
</reference>
<keyword evidence="1" id="KW-0863">Zinc-finger</keyword>
<organism evidence="5">
    <name type="scientific">Harvfovirus sp</name>
    <dbReference type="NCBI Taxonomy" id="2487768"/>
    <lineage>
        <taxon>Viruses</taxon>
        <taxon>Varidnaviria</taxon>
        <taxon>Bamfordvirae</taxon>
        <taxon>Nucleocytoviricota</taxon>
        <taxon>Megaviricetes</taxon>
        <taxon>Imitervirales</taxon>
        <taxon>Mimiviridae</taxon>
        <taxon>Klosneuvirinae</taxon>
    </lineage>
</organism>
<accession>A0A3G5A1X5</accession>
<feature type="coiled-coil region" evidence="2">
    <location>
        <begin position="204"/>
        <end position="231"/>
    </location>
</feature>
<evidence type="ECO:0000256" key="3">
    <source>
        <dbReference type="SAM" id="Phobius"/>
    </source>
</evidence>
<dbReference type="InterPro" id="IPR013083">
    <property type="entry name" value="Znf_RING/FYVE/PHD"/>
</dbReference>
<keyword evidence="3" id="KW-0472">Membrane</keyword>
<feature type="transmembrane region" description="Helical" evidence="3">
    <location>
        <begin position="239"/>
        <end position="256"/>
    </location>
</feature>
<proteinExistence type="predicted"/>
<evidence type="ECO:0000313" key="5">
    <source>
        <dbReference type="EMBL" id="AYV80504.1"/>
    </source>
</evidence>
<keyword evidence="3" id="KW-1133">Transmembrane helix</keyword>
<dbReference type="Pfam" id="PF13920">
    <property type="entry name" value="zf-C3HC4_3"/>
    <property type="match status" value="1"/>
</dbReference>
<feature type="domain" description="RING-type" evidence="4">
    <location>
        <begin position="32"/>
        <end position="71"/>
    </location>
</feature>
<dbReference type="InterPro" id="IPR001841">
    <property type="entry name" value="Znf_RING"/>
</dbReference>
<dbReference type="EMBL" id="MK072244">
    <property type="protein sequence ID" value="AYV80504.1"/>
    <property type="molecule type" value="Genomic_DNA"/>
</dbReference>
<sequence length="259" mass="30545">MVEFKQKFICRINLIHYEKDDIINGDNIDYDCLICHQLPRKPANLKCCGKIYCYECLEKLLIGSPRCPICRKTQRITDIVLNPYILEKINGLTIKCPNQRCKELMVIGVDGRNVKAHLDKCSYTQCECSGCSKIFNKKTYIDHLTADNKCPYRFIICVPCDKYIQHHKKQIHDESPEHRIILQQKYHMLIERMKAKDVIFLDTFNEQKKRLTEIENLNKNLIAQLQKSTEIEVSKTKDIIVFWGLFLFAFICRIFFNRA</sequence>